<protein>
    <submittedName>
        <fullName evidence="11">UDP-D-glucose:(Galactosyl)lipopolysaccharide glucosyltransferase</fullName>
        <ecNumber evidence="11">2.4.1.58</ecNumber>
    </submittedName>
</protein>
<name>B7LVI5_ESCF3</name>
<dbReference type="AlphaFoldDB" id="B7LVI5"/>
<evidence type="ECO:0000313" key="11">
    <source>
        <dbReference type="EMBL" id="CAQ91349.1"/>
    </source>
</evidence>
<comment type="pathway">
    <text evidence="2">Bacterial outer membrane biogenesis; LPS core biosynthesis.</text>
</comment>
<evidence type="ECO:0000256" key="9">
    <source>
        <dbReference type="SAM" id="Phobius"/>
    </source>
</evidence>
<organism evidence="11 12">
    <name type="scientific">Escherichia fergusonii (strain ATCC 35469 / DSM 13698 / CCUG 18766 / IAM 14443 / JCM 21226 / LMG 7866 / NBRC 102419 / NCTC 12128 / CDC 0568-73)</name>
    <dbReference type="NCBI Taxonomy" id="585054"/>
    <lineage>
        <taxon>Bacteria</taxon>
        <taxon>Pseudomonadati</taxon>
        <taxon>Pseudomonadota</taxon>
        <taxon>Gammaproteobacteria</taxon>
        <taxon>Enterobacterales</taxon>
        <taxon>Enterobacteriaceae</taxon>
        <taxon>Escherichia</taxon>
    </lineage>
</organism>
<dbReference type="GO" id="GO:0046872">
    <property type="term" value="F:metal ion binding"/>
    <property type="evidence" value="ECO:0007669"/>
    <property type="project" value="UniProtKB-KW"/>
</dbReference>
<dbReference type="RefSeq" id="WP_000376844.1">
    <property type="nucleotide sequence ID" value="NC_011740.1"/>
</dbReference>
<dbReference type="HOGENOM" id="CLU_050833_5_0_6"/>
<dbReference type="OrthoDB" id="9807549at2"/>
<proteinExistence type="inferred from homology"/>
<dbReference type="Gene3D" id="3.90.550.10">
    <property type="entry name" value="Spore Coat Polysaccharide Biosynthesis Protein SpsA, Chain A"/>
    <property type="match status" value="1"/>
</dbReference>
<dbReference type="GO" id="GO:0008918">
    <property type="term" value="F:lipopolysaccharide 3-alpha-galactosyltransferase activity"/>
    <property type="evidence" value="ECO:0007669"/>
    <property type="project" value="InterPro"/>
</dbReference>
<evidence type="ECO:0000256" key="4">
    <source>
        <dbReference type="ARBA" id="ARBA00022676"/>
    </source>
</evidence>
<dbReference type="KEGG" id="efe:EFER_3915"/>
<dbReference type="GeneID" id="75059507"/>
<dbReference type="CAZy" id="GT8">
    <property type="family name" value="Glycosyltransferase Family 8"/>
</dbReference>
<gene>
    <name evidence="11" type="primary">waaJ</name>
    <name evidence="11" type="ordered locus">EFER_3915</name>
</gene>
<dbReference type="CDD" id="cd04194">
    <property type="entry name" value="GT8_A4GalT_like"/>
    <property type="match status" value="1"/>
</dbReference>
<dbReference type="EMBL" id="CU928158">
    <property type="protein sequence ID" value="CAQ91349.1"/>
    <property type="molecule type" value="Genomic_DNA"/>
</dbReference>
<dbReference type="InterPro" id="IPR013645">
    <property type="entry name" value="Glyco_transf_8N"/>
</dbReference>
<keyword evidence="9" id="KW-1133">Transmembrane helix</keyword>
<feature type="transmembrane region" description="Helical" evidence="9">
    <location>
        <begin position="314"/>
        <end position="332"/>
    </location>
</feature>
<dbReference type="GO" id="GO:0008919">
    <property type="term" value="F:lipopolysaccharide glucosyltransferase I activity"/>
    <property type="evidence" value="ECO:0007669"/>
    <property type="project" value="UniProtKB-EC"/>
</dbReference>
<accession>B7LVI5</accession>
<keyword evidence="8" id="KW-0448">Lipopolysaccharide biosynthesis</keyword>
<dbReference type="Proteomes" id="UP000000745">
    <property type="component" value="Chromosome"/>
</dbReference>
<comment type="cofactor">
    <cofactor evidence="1">
        <name>Mg(2+)</name>
        <dbReference type="ChEBI" id="CHEBI:18420"/>
    </cofactor>
</comment>
<feature type="domain" description="Glycosyl transferase family 8 C-terminal" evidence="10">
    <location>
        <begin position="278"/>
        <end position="334"/>
    </location>
</feature>
<keyword evidence="9" id="KW-0472">Membrane</keyword>
<reference evidence="12" key="1">
    <citation type="journal article" date="2009" name="PLoS Genet.">
        <title>Organised genome dynamics in the Escherichia coli species results in highly diverse adaptive paths.</title>
        <authorList>
            <person name="Touchon M."/>
            <person name="Hoede C."/>
            <person name="Tenaillon O."/>
            <person name="Barbe V."/>
            <person name="Baeriswyl S."/>
            <person name="Bidet P."/>
            <person name="Bingen E."/>
            <person name="Bonacorsi S."/>
            <person name="Bouchier C."/>
            <person name="Bouvet O."/>
            <person name="Calteau A."/>
            <person name="Chiapello H."/>
            <person name="Clermont O."/>
            <person name="Cruveiller S."/>
            <person name="Danchin A."/>
            <person name="Diard M."/>
            <person name="Dossat C."/>
            <person name="Karoui M.E."/>
            <person name="Frapy E."/>
            <person name="Garry L."/>
            <person name="Ghigo J.M."/>
            <person name="Gilles A.M."/>
            <person name="Johnson J."/>
            <person name="Le Bouguenec C."/>
            <person name="Lescat M."/>
            <person name="Mangenot S."/>
            <person name="Martinez-Jehanne V."/>
            <person name="Matic I."/>
            <person name="Nassif X."/>
            <person name="Oztas S."/>
            <person name="Petit M.A."/>
            <person name="Pichon C."/>
            <person name="Rouy Z."/>
            <person name="Ruf C.S."/>
            <person name="Schneider D."/>
            <person name="Tourret J."/>
            <person name="Vacherie B."/>
            <person name="Vallenet D."/>
            <person name="Medigue C."/>
            <person name="Rocha E.P.C."/>
            <person name="Denamur E."/>
        </authorList>
    </citation>
    <scope>NUCLEOTIDE SEQUENCE [LARGE SCALE GENOMIC DNA]</scope>
    <source>
        <strain evidence="12">ATCC 35469 / DSM 13698 / BCRC 15582 / CCUG 18766 / IAM 14443 / JCM 21226 / LMG 7866 / NBRC 102419 / NCTC 12128 / CDC 0568-73</strain>
    </source>
</reference>
<dbReference type="InterPro" id="IPR050748">
    <property type="entry name" value="Glycosyltrans_8_dom-fam"/>
</dbReference>
<dbReference type="EC" id="2.4.1.58" evidence="11"/>
<dbReference type="InterPro" id="IPR002495">
    <property type="entry name" value="Glyco_trans_8"/>
</dbReference>
<evidence type="ECO:0000256" key="7">
    <source>
        <dbReference type="ARBA" id="ARBA00022842"/>
    </source>
</evidence>
<evidence type="ECO:0000256" key="5">
    <source>
        <dbReference type="ARBA" id="ARBA00022679"/>
    </source>
</evidence>
<dbReference type="PANTHER" id="PTHR13778">
    <property type="entry name" value="GLYCOSYLTRANSFERASE 8 DOMAIN-CONTAINING PROTEIN"/>
    <property type="match status" value="1"/>
</dbReference>
<sequence>MDSFPAIEIDKVKAWDFRLIDENTAESLNVAYGVDANYLDAVGVSITSIVINNRHVNLDFYIIADVYSDDFFQKVEKLAEQYQLRITLYRINTDNLQCLPCTQVWSRAMYFRLFAFQLLGITLNRLLYLDADVVCKGDISQLLHLEFNGAVAAVVRDVDPMQEKAVVRLSDPELRGQYFNSGVVYLDLKKWTEAKLTEKALSILMSKDSIYKYPDQDVMNVLLKGMTIFLPREFNTIYTIKSELKDKTHQKYKELIKENTLLIHYTGATKPWHKWAIYPSVKYYKIALERSPWKDDSPRDAKSIIEFKKRYKHLLVQYHYISGLIAGVCYLYRKYYRK</sequence>
<comment type="similarity">
    <text evidence="3">Belongs to the glycosyltransferase 8 family.</text>
</comment>
<evidence type="ECO:0000256" key="6">
    <source>
        <dbReference type="ARBA" id="ARBA00022723"/>
    </source>
</evidence>
<evidence type="ECO:0000259" key="10">
    <source>
        <dbReference type="Pfam" id="PF08437"/>
    </source>
</evidence>
<evidence type="ECO:0000256" key="3">
    <source>
        <dbReference type="ARBA" id="ARBA00006351"/>
    </source>
</evidence>
<dbReference type="SUPFAM" id="SSF53448">
    <property type="entry name" value="Nucleotide-diphospho-sugar transferases"/>
    <property type="match status" value="1"/>
</dbReference>
<keyword evidence="5 11" id="KW-0808">Transferase</keyword>
<keyword evidence="9" id="KW-0812">Transmembrane</keyword>
<keyword evidence="7" id="KW-0460">Magnesium</keyword>
<evidence type="ECO:0000256" key="2">
    <source>
        <dbReference type="ARBA" id="ARBA00004713"/>
    </source>
</evidence>
<dbReference type="Pfam" id="PF08437">
    <property type="entry name" value="Glyco_transf_8C"/>
    <property type="match status" value="1"/>
</dbReference>
<dbReference type="Pfam" id="PF01501">
    <property type="entry name" value="Glyco_transf_8"/>
    <property type="match status" value="1"/>
</dbReference>
<evidence type="ECO:0000256" key="1">
    <source>
        <dbReference type="ARBA" id="ARBA00001946"/>
    </source>
</evidence>
<keyword evidence="12" id="KW-1185">Reference proteome</keyword>
<evidence type="ECO:0000313" key="12">
    <source>
        <dbReference type="Proteomes" id="UP000000745"/>
    </source>
</evidence>
<dbReference type="PANTHER" id="PTHR13778:SF64">
    <property type="entry name" value="LIPOPOLYSACCHARIDE 1,2-GLUCOSYLTRANSFERASE"/>
    <property type="match status" value="1"/>
</dbReference>
<keyword evidence="4 11" id="KW-0328">Glycosyltransferase</keyword>
<keyword evidence="6" id="KW-0479">Metal-binding</keyword>
<evidence type="ECO:0000256" key="8">
    <source>
        <dbReference type="ARBA" id="ARBA00022985"/>
    </source>
</evidence>
<dbReference type="InterPro" id="IPR029044">
    <property type="entry name" value="Nucleotide-diphossugar_trans"/>
</dbReference>